<keyword evidence="1" id="KW-1003">Cell membrane</keyword>
<organism evidence="7 8">
    <name type="scientific">Natronoflexus pectinivorans</name>
    <dbReference type="NCBI Taxonomy" id="682526"/>
    <lineage>
        <taxon>Bacteria</taxon>
        <taxon>Pseudomonadati</taxon>
        <taxon>Bacteroidota</taxon>
        <taxon>Bacteroidia</taxon>
        <taxon>Marinilabiliales</taxon>
        <taxon>Marinilabiliaceae</taxon>
        <taxon>Natronoflexus</taxon>
    </lineage>
</organism>
<keyword evidence="8" id="KW-1185">Reference proteome</keyword>
<dbReference type="RefSeq" id="WP_132433384.1">
    <property type="nucleotide sequence ID" value="NZ_SLWK01000004.1"/>
</dbReference>
<dbReference type="EMBL" id="SLWK01000004">
    <property type="protein sequence ID" value="TCO08799.1"/>
    <property type="molecule type" value="Genomic_DNA"/>
</dbReference>
<evidence type="ECO:0000256" key="3">
    <source>
        <dbReference type="ARBA" id="ARBA00022989"/>
    </source>
</evidence>
<dbReference type="OrthoDB" id="1123192at2"/>
<keyword evidence="4 5" id="KW-0472">Membrane</keyword>
<name>A0A4R2GJ95_9BACT</name>
<evidence type="ECO:0000313" key="7">
    <source>
        <dbReference type="EMBL" id="TCO08799.1"/>
    </source>
</evidence>
<evidence type="ECO:0000256" key="5">
    <source>
        <dbReference type="SAM" id="Phobius"/>
    </source>
</evidence>
<evidence type="ECO:0000256" key="4">
    <source>
        <dbReference type="ARBA" id="ARBA00023136"/>
    </source>
</evidence>
<dbReference type="InterPro" id="IPR010445">
    <property type="entry name" value="LapA_dom"/>
</dbReference>
<dbReference type="GO" id="GO:0005886">
    <property type="term" value="C:plasma membrane"/>
    <property type="evidence" value="ECO:0007669"/>
    <property type="project" value="InterPro"/>
</dbReference>
<keyword evidence="2 5" id="KW-0812">Transmembrane</keyword>
<keyword evidence="3 5" id="KW-1133">Transmembrane helix</keyword>
<feature type="transmembrane region" description="Helical" evidence="5">
    <location>
        <begin position="53"/>
        <end position="73"/>
    </location>
</feature>
<dbReference type="PANTHER" id="PTHR41335">
    <property type="entry name" value="MEMBRANE PROTEIN-RELATED"/>
    <property type="match status" value="1"/>
</dbReference>
<evidence type="ECO:0000256" key="2">
    <source>
        <dbReference type="ARBA" id="ARBA00022692"/>
    </source>
</evidence>
<dbReference type="Proteomes" id="UP000295221">
    <property type="component" value="Unassembled WGS sequence"/>
</dbReference>
<comment type="caution">
    <text evidence="7">The sequence shown here is derived from an EMBL/GenBank/DDBJ whole genome shotgun (WGS) entry which is preliminary data.</text>
</comment>
<evidence type="ECO:0000313" key="8">
    <source>
        <dbReference type="Proteomes" id="UP000295221"/>
    </source>
</evidence>
<feature type="domain" description="Lipopolysaccharide assembly protein A" evidence="6">
    <location>
        <begin position="35"/>
        <end position="77"/>
    </location>
</feature>
<evidence type="ECO:0000259" key="6">
    <source>
        <dbReference type="Pfam" id="PF06305"/>
    </source>
</evidence>
<proteinExistence type="predicted"/>
<dbReference type="AlphaFoldDB" id="A0A4R2GJ95"/>
<protein>
    <submittedName>
        <fullName evidence="7">Putative integral membrane protein</fullName>
    </submittedName>
</protein>
<gene>
    <name evidence="7" type="ORF">EV194_104110</name>
</gene>
<sequence>MRPKTNNMTVLKKKIQFSFWVFIAFAILLVIFSVQNSGPIEVKLLFWKPNVSLAILLIGTFLTGLITGALYAYKRFLPEKGEYIEYKELPPEDKSKVEKDI</sequence>
<evidence type="ECO:0000256" key="1">
    <source>
        <dbReference type="ARBA" id="ARBA00022475"/>
    </source>
</evidence>
<reference evidence="7 8" key="1">
    <citation type="submission" date="2019-03" db="EMBL/GenBank/DDBJ databases">
        <title>Genomic Encyclopedia of Type Strains, Phase IV (KMG-IV): sequencing the most valuable type-strain genomes for metagenomic binning, comparative biology and taxonomic classification.</title>
        <authorList>
            <person name="Goeker M."/>
        </authorList>
    </citation>
    <scope>NUCLEOTIDE SEQUENCE [LARGE SCALE GENOMIC DNA]</scope>
    <source>
        <strain evidence="7 8">DSM 24179</strain>
    </source>
</reference>
<dbReference type="PANTHER" id="PTHR41335:SF1">
    <property type="entry name" value="MEMBRANE PROTEIN"/>
    <property type="match status" value="1"/>
</dbReference>
<accession>A0A4R2GJ95</accession>
<dbReference type="Pfam" id="PF06305">
    <property type="entry name" value="LapA_dom"/>
    <property type="match status" value="1"/>
</dbReference>